<dbReference type="PRINTS" id="PR01790">
    <property type="entry name" value="SMP30FAMILY"/>
</dbReference>
<keyword evidence="6" id="KW-1185">Reference proteome</keyword>
<organism evidence="5 6">
    <name type="scientific">Thermomicrobium roseum (strain ATCC 27502 / DSM 5159 / P-2)</name>
    <dbReference type="NCBI Taxonomy" id="309801"/>
    <lineage>
        <taxon>Bacteria</taxon>
        <taxon>Pseudomonadati</taxon>
        <taxon>Thermomicrobiota</taxon>
        <taxon>Thermomicrobia</taxon>
        <taxon>Thermomicrobiales</taxon>
        <taxon>Thermomicrobiaceae</taxon>
        <taxon>Thermomicrobium</taxon>
    </lineage>
</organism>
<dbReference type="Proteomes" id="UP000000447">
    <property type="component" value="Chromosome"/>
</dbReference>
<dbReference type="EMBL" id="CP001275">
    <property type="protein sequence ID" value="ACM05116.1"/>
    <property type="molecule type" value="Genomic_DNA"/>
</dbReference>
<comment type="cofactor">
    <cofactor evidence="3">
        <name>Zn(2+)</name>
        <dbReference type="ChEBI" id="CHEBI:29105"/>
    </cofactor>
    <text evidence="3">Binds 1 divalent metal cation per subunit.</text>
</comment>
<dbReference type="STRING" id="309801.trd_1946"/>
<dbReference type="KEGG" id="tro:trd_1946"/>
<dbReference type="SUPFAM" id="SSF63829">
    <property type="entry name" value="Calcium-dependent phosphotriesterase"/>
    <property type="match status" value="1"/>
</dbReference>
<feature type="binding site" evidence="3">
    <location>
        <position position="104"/>
    </location>
    <ligand>
        <name>substrate</name>
    </ligand>
</feature>
<dbReference type="GO" id="GO:0019853">
    <property type="term" value="P:L-ascorbic acid biosynthetic process"/>
    <property type="evidence" value="ECO:0007669"/>
    <property type="project" value="TreeGrafter"/>
</dbReference>
<dbReference type="Gene3D" id="2.120.10.30">
    <property type="entry name" value="TolB, C-terminal domain"/>
    <property type="match status" value="1"/>
</dbReference>
<feature type="binding site" evidence="3">
    <location>
        <position position="102"/>
    </location>
    <ligand>
        <name>substrate</name>
    </ligand>
</feature>
<sequence>MQGVSELELVADYSCVVGEGPLWHPIEQCVYWIDIADGRLFRYEPATGTHALVYGPGEPIGGFTIQEDGALLLFMARGAIRLWRQGVVETLIDELPAERHTRFNDVVADPLGGVFCGTMATPDRPGRLYRIDPDGSLRVILNRVGIPNGMDFSPDLRTFYFTDSTDRTIYAFDYDGMTGSVSNQRALIVIPEGEGVPDGLTVDTKGCLWSARWDGGAVYRYSPTGELLSRFSLPARKVSSVTFGGAGYSDLYITTAGGDRKETEGWGAGGLFRLRAPVLGRAPFLSRITTVQL</sequence>
<evidence type="ECO:0000259" key="4">
    <source>
        <dbReference type="Pfam" id="PF08450"/>
    </source>
</evidence>
<evidence type="ECO:0000256" key="1">
    <source>
        <dbReference type="ARBA" id="ARBA00008853"/>
    </source>
</evidence>
<evidence type="ECO:0000256" key="2">
    <source>
        <dbReference type="PIRSR" id="PIRSR605511-1"/>
    </source>
</evidence>
<evidence type="ECO:0000313" key="5">
    <source>
        <dbReference type="EMBL" id="ACM05116.1"/>
    </source>
</evidence>
<protein>
    <submittedName>
        <fullName evidence="5">Senescence marker protein-30 (SMP-30)</fullName>
    </submittedName>
</protein>
<reference evidence="5 6" key="1">
    <citation type="journal article" date="2009" name="PLoS ONE">
        <title>Complete genome sequence of the aerobic CO-oxidizing thermophile Thermomicrobium roseum.</title>
        <authorList>
            <person name="Wu D."/>
            <person name="Raymond J."/>
            <person name="Wu M."/>
            <person name="Chatterji S."/>
            <person name="Ren Q."/>
            <person name="Graham J.E."/>
            <person name="Bryant D.A."/>
            <person name="Robb F."/>
            <person name="Colman A."/>
            <person name="Tallon L.J."/>
            <person name="Badger J.H."/>
            <person name="Madupu R."/>
            <person name="Ward N.L."/>
            <person name="Eisen J.A."/>
        </authorList>
    </citation>
    <scope>NUCLEOTIDE SEQUENCE [LARGE SCALE GENOMIC DNA]</scope>
    <source>
        <strain evidence="6">ATCC 27502 / DSM 5159 / P-2</strain>
    </source>
</reference>
<dbReference type="eggNOG" id="COG3386">
    <property type="taxonomic scope" value="Bacteria"/>
</dbReference>
<dbReference type="AlphaFoldDB" id="B9L246"/>
<dbReference type="GO" id="GO:0005509">
    <property type="term" value="F:calcium ion binding"/>
    <property type="evidence" value="ECO:0007669"/>
    <property type="project" value="TreeGrafter"/>
</dbReference>
<keyword evidence="3" id="KW-0862">Zinc</keyword>
<comment type="similarity">
    <text evidence="1">Belongs to the SMP-30/CGR1 family.</text>
</comment>
<gene>
    <name evidence="5" type="ordered locus">trd_1946</name>
</gene>
<feature type="active site" description="Proton donor/acceptor" evidence="2">
    <location>
        <position position="198"/>
    </location>
</feature>
<evidence type="ECO:0000256" key="3">
    <source>
        <dbReference type="PIRSR" id="PIRSR605511-2"/>
    </source>
</evidence>
<feature type="binding site" evidence="3">
    <location>
        <position position="148"/>
    </location>
    <ligand>
        <name>a divalent metal cation</name>
        <dbReference type="ChEBI" id="CHEBI:60240"/>
    </ligand>
</feature>
<dbReference type="InterPro" id="IPR013658">
    <property type="entry name" value="SGL"/>
</dbReference>
<dbReference type="InterPro" id="IPR005511">
    <property type="entry name" value="SMP-30"/>
</dbReference>
<dbReference type="HOGENOM" id="CLU_036110_3_1_0"/>
<feature type="binding site" evidence="3">
    <location>
        <position position="19"/>
    </location>
    <ligand>
        <name>a divalent metal cation</name>
        <dbReference type="ChEBI" id="CHEBI:60240"/>
    </ligand>
</feature>
<accession>B9L246</accession>
<evidence type="ECO:0000313" key="6">
    <source>
        <dbReference type="Proteomes" id="UP000000447"/>
    </source>
</evidence>
<dbReference type="PANTHER" id="PTHR10907">
    <property type="entry name" value="REGUCALCIN"/>
    <property type="match status" value="1"/>
</dbReference>
<proteinExistence type="inferred from homology"/>
<feature type="domain" description="SMP-30/Gluconolactonase/LRE-like region" evidence="4">
    <location>
        <begin position="17"/>
        <end position="256"/>
    </location>
</feature>
<dbReference type="PANTHER" id="PTHR10907:SF47">
    <property type="entry name" value="REGUCALCIN"/>
    <property type="match status" value="1"/>
</dbReference>
<dbReference type="Pfam" id="PF08450">
    <property type="entry name" value="SGL"/>
    <property type="match status" value="1"/>
</dbReference>
<dbReference type="InterPro" id="IPR011042">
    <property type="entry name" value="6-blade_b-propeller_TolB-like"/>
</dbReference>
<keyword evidence="3" id="KW-0479">Metal-binding</keyword>
<name>B9L246_THERP</name>
<dbReference type="GO" id="GO:0004341">
    <property type="term" value="F:gluconolactonase activity"/>
    <property type="evidence" value="ECO:0007669"/>
    <property type="project" value="TreeGrafter"/>
</dbReference>
<feature type="binding site" evidence="3">
    <location>
        <position position="198"/>
    </location>
    <ligand>
        <name>a divalent metal cation</name>
        <dbReference type="ChEBI" id="CHEBI:60240"/>
    </ligand>
</feature>